<dbReference type="EMBL" id="CADCXV010001011">
    <property type="protein sequence ID" value="CAB0040210.1"/>
    <property type="molecule type" value="Genomic_DNA"/>
</dbReference>
<proteinExistence type="predicted"/>
<feature type="compositionally biased region" description="Basic residues" evidence="1">
    <location>
        <begin position="308"/>
        <end position="317"/>
    </location>
</feature>
<evidence type="ECO:0000256" key="1">
    <source>
        <dbReference type="SAM" id="MobiDB-lite"/>
    </source>
</evidence>
<gene>
    <name evidence="2" type="ORF">TBRA_LOCUS11938</name>
</gene>
<dbReference type="AlphaFoldDB" id="A0A6H5IWN9"/>
<evidence type="ECO:0000313" key="3">
    <source>
        <dbReference type="Proteomes" id="UP000479190"/>
    </source>
</evidence>
<feature type="compositionally biased region" description="Polar residues" evidence="1">
    <location>
        <begin position="143"/>
        <end position="172"/>
    </location>
</feature>
<feature type="region of interest" description="Disordered" evidence="1">
    <location>
        <begin position="1"/>
        <end position="45"/>
    </location>
</feature>
<dbReference type="Proteomes" id="UP000479190">
    <property type="component" value="Unassembled WGS sequence"/>
</dbReference>
<evidence type="ECO:0000313" key="2">
    <source>
        <dbReference type="EMBL" id="CAB0040210.1"/>
    </source>
</evidence>
<sequence>MDHWYRKKNAARTARDGGSSGGSGEPLLESRPRSGADPSEAEKRRRSAELGVTYSACLIIRDFGVYQRIEQSSRNGFLLRATLYCTAAAGRDRERRFICASSMFEHRSIADRSSSSSIDLTSQKIHSELTALKSTDRIAPGEQRNQSAATSSMNFSSETSTATTPVMQQQQRSSNDSIGNSSTASSTSGGGFGRWLREHLTPGSHHHHQSNKVGDLEAAANAASCVSPSGGGGSGNGKPSSSGKRQAPPNLYCSLPRERKFDQRRASCRLVEQQKQLQRQQQQQKVVVVAGQQQQQSSVQAPGSGGGKRSRPERRRHSMSEFQSQQYRARQRERNNRLVPWPI</sequence>
<feature type="compositionally biased region" description="Low complexity" evidence="1">
    <location>
        <begin position="280"/>
        <end position="301"/>
    </location>
</feature>
<feature type="region of interest" description="Disordered" evidence="1">
    <location>
        <begin position="131"/>
        <end position="252"/>
    </location>
</feature>
<protein>
    <submittedName>
        <fullName evidence="2">Uncharacterized protein</fullName>
    </submittedName>
</protein>
<keyword evidence="3" id="KW-1185">Reference proteome</keyword>
<reference evidence="2 3" key="1">
    <citation type="submission" date="2020-02" db="EMBL/GenBank/DDBJ databases">
        <authorList>
            <person name="Ferguson B K."/>
        </authorList>
    </citation>
    <scope>NUCLEOTIDE SEQUENCE [LARGE SCALE GENOMIC DNA]</scope>
</reference>
<feature type="compositionally biased region" description="Basic residues" evidence="1">
    <location>
        <begin position="1"/>
        <end position="10"/>
    </location>
</feature>
<name>A0A6H5IWN9_9HYME</name>
<organism evidence="2 3">
    <name type="scientific">Trichogramma brassicae</name>
    <dbReference type="NCBI Taxonomy" id="86971"/>
    <lineage>
        <taxon>Eukaryota</taxon>
        <taxon>Metazoa</taxon>
        <taxon>Ecdysozoa</taxon>
        <taxon>Arthropoda</taxon>
        <taxon>Hexapoda</taxon>
        <taxon>Insecta</taxon>
        <taxon>Pterygota</taxon>
        <taxon>Neoptera</taxon>
        <taxon>Endopterygota</taxon>
        <taxon>Hymenoptera</taxon>
        <taxon>Apocrita</taxon>
        <taxon>Proctotrupomorpha</taxon>
        <taxon>Chalcidoidea</taxon>
        <taxon>Trichogrammatidae</taxon>
        <taxon>Trichogramma</taxon>
    </lineage>
</organism>
<feature type="compositionally biased region" description="Low complexity" evidence="1">
    <location>
        <begin position="173"/>
        <end position="187"/>
    </location>
</feature>
<accession>A0A6H5IWN9</accession>
<feature type="region of interest" description="Disordered" evidence="1">
    <location>
        <begin position="280"/>
        <end position="343"/>
    </location>
</feature>